<dbReference type="EC" id="2.7.7.-" evidence="1"/>
<reference evidence="1" key="1">
    <citation type="submission" date="2013-10" db="EMBL/GenBank/DDBJ databases">
        <title>Antibiotic resistance diversity of beta-lactamase producers in the General Hospital Vienna.</title>
        <authorList>
            <person name="Barisic I."/>
            <person name="Mitteregger D."/>
            <person name="Hirschl A.M."/>
            <person name="Noehammer C."/>
            <person name="Wiesinger-Mayr H."/>
        </authorList>
    </citation>
    <scope>NUCLEOTIDE SEQUENCE [LARGE SCALE GENOMIC DNA]</scope>
    <source>
        <strain evidence="1">IS43</strain>
    </source>
</reference>
<dbReference type="EMBL" id="CBWK010000115">
    <property type="protein sequence ID" value="CDL07888.1"/>
    <property type="molecule type" value="Genomic_DNA"/>
</dbReference>
<proteinExistence type="predicted"/>
<dbReference type="Gene3D" id="1.10.10.10">
    <property type="entry name" value="Winged helix-like DNA-binding domain superfamily/Winged helix DNA-binding domain"/>
    <property type="match status" value="1"/>
</dbReference>
<keyword evidence="2" id="KW-1185">Reference proteome</keyword>
<dbReference type="Proteomes" id="UP000019183">
    <property type="component" value="Unassembled WGS sequence"/>
</dbReference>
<dbReference type="InterPro" id="IPR036388">
    <property type="entry name" value="WH-like_DNA-bd_sf"/>
</dbReference>
<accession>W1DEP7</accession>
<protein>
    <submittedName>
        <fullName evidence="1">Zinc binding domain / DNA primase,Phage P4-associated / Replicative helicase RepA, Phage P4-associated</fullName>
        <ecNumber evidence="1">2.7.7.-</ecNumber>
    </submittedName>
</protein>
<dbReference type="GO" id="GO:0016779">
    <property type="term" value="F:nucleotidyltransferase activity"/>
    <property type="evidence" value="ECO:0007669"/>
    <property type="project" value="UniProtKB-KW"/>
</dbReference>
<keyword evidence="1" id="KW-0808">Transferase</keyword>
<dbReference type="SUPFAM" id="SSF46785">
    <property type="entry name" value="Winged helix' DNA-binding domain"/>
    <property type="match status" value="1"/>
</dbReference>
<organism evidence="1 2">
    <name type="scientific">Klebsiella pneumoniae IS43</name>
    <dbReference type="NCBI Taxonomy" id="1432552"/>
    <lineage>
        <taxon>Bacteria</taxon>
        <taxon>Pseudomonadati</taxon>
        <taxon>Pseudomonadota</taxon>
        <taxon>Gammaproteobacteria</taxon>
        <taxon>Enterobacterales</taxon>
        <taxon>Enterobacteriaceae</taxon>
        <taxon>Klebsiella/Raoultella group</taxon>
        <taxon>Klebsiella</taxon>
        <taxon>Klebsiella pneumoniae complex</taxon>
    </lineage>
</organism>
<dbReference type="InterPro" id="IPR036390">
    <property type="entry name" value="WH_DNA-bd_sf"/>
</dbReference>
<sequence length="43" mass="5066">MMLKEYGMNYEKRHTKQGIQTNLSLKEESYGDWLPKCDEPTAT</sequence>
<dbReference type="AlphaFoldDB" id="W1DEP7"/>
<evidence type="ECO:0000313" key="1">
    <source>
        <dbReference type="EMBL" id="CDL07888.1"/>
    </source>
</evidence>
<comment type="caution">
    <text evidence="1">The sequence shown here is derived from an EMBL/GenBank/DDBJ whole genome shotgun (WGS) entry which is preliminary data.</text>
</comment>
<name>W1DEP7_KLEPN</name>
<evidence type="ECO:0000313" key="2">
    <source>
        <dbReference type="Proteomes" id="UP000019183"/>
    </source>
</evidence>
<keyword evidence="1" id="KW-0548">Nucleotidyltransferase</keyword>